<accession>A0ABW6N9N7</accession>
<evidence type="ECO:0000313" key="1">
    <source>
        <dbReference type="EMBL" id="MFF0451818.1"/>
    </source>
</evidence>
<name>A0ABW6N9N7_9NOCA</name>
<sequence>MTIATHSAGAATQPGTMHEVAFGGKQAVTIAPWSDVVSRSGALDLTSFRGGCR</sequence>
<proteinExistence type="predicted"/>
<dbReference type="EMBL" id="JBIALX010000001">
    <property type="protein sequence ID" value="MFF0451818.1"/>
    <property type="molecule type" value="Genomic_DNA"/>
</dbReference>
<gene>
    <name evidence="1" type="ORF">ACFYTH_00445</name>
</gene>
<keyword evidence="2" id="KW-1185">Reference proteome</keyword>
<dbReference type="RefSeq" id="WP_387247819.1">
    <property type="nucleotide sequence ID" value="NZ_JBIALX010000001.1"/>
</dbReference>
<comment type="caution">
    <text evidence="1">The sequence shown here is derived from an EMBL/GenBank/DDBJ whole genome shotgun (WGS) entry which is preliminary data.</text>
</comment>
<dbReference type="Proteomes" id="UP001601521">
    <property type="component" value="Unassembled WGS sequence"/>
</dbReference>
<organism evidence="1 2">
    <name type="scientific">Nocardia africana</name>
    <dbReference type="NCBI Taxonomy" id="134964"/>
    <lineage>
        <taxon>Bacteria</taxon>
        <taxon>Bacillati</taxon>
        <taxon>Actinomycetota</taxon>
        <taxon>Actinomycetes</taxon>
        <taxon>Mycobacteriales</taxon>
        <taxon>Nocardiaceae</taxon>
        <taxon>Nocardia</taxon>
    </lineage>
</organism>
<evidence type="ECO:0000313" key="2">
    <source>
        <dbReference type="Proteomes" id="UP001601521"/>
    </source>
</evidence>
<reference evidence="1 2" key="1">
    <citation type="submission" date="2024-10" db="EMBL/GenBank/DDBJ databases">
        <title>The Natural Products Discovery Center: Release of the First 8490 Sequenced Strains for Exploring Actinobacteria Biosynthetic Diversity.</title>
        <authorList>
            <person name="Kalkreuter E."/>
            <person name="Kautsar S.A."/>
            <person name="Yang D."/>
            <person name="Bader C.D."/>
            <person name="Teijaro C.N."/>
            <person name="Fluegel L."/>
            <person name="Davis C.M."/>
            <person name="Simpson J.R."/>
            <person name="Lauterbach L."/>
            <person name="Steele A.D."/>
            <person name="Gui C."/>
            <person name="Meng S."/>
            <person name="Li G."/>
            <person name="Viehrig K."/>
            <person name="Ye F."/>
            <person name="Su P."/>
            <person name="Kiefer A.F."/>
            <person name="Nichols A."/>
            <person name="Cepeda A.J."/>
            <person name="Yan W."/>
            <person name="Fan B."/>
            <person name="Jiang Y."/>
            <person name="Adhikari A."/>
            <person name="Zheng C.-J."/>
            <person name="Schuster L."/>
            <person name="Cowan T.M."/>
            <person name="Smanski M.J."/>
            <person name="Chevrette M.G."/>
            <person name="De Carvalho L.P.S."/>
            <person name="Shen B."/>
        </authorList>
    </citation>
    <scope>NUCLEOTIDE SEQUENCE [LARGE SCALE GENOMIC DNA]</scope>
    <source>
        <strain evidence="1 2">NPDC004550</strain>
    </source>
</reference>
<protein>
    <submittedName>
        <fullName evidence="1">Uncharacterized protein</fullName>
    </submittedName>
</protein>